<protein>
    <submittedName>
        <fullName evidence="3">5-bromo-4-chloroindolyl phosphate hydrolysis protein</fullName>
    </submittedName>
</protein>
<gene>
    <name evidence="3" type="ORF">SAMN05216238_10435</name>
</gene>
<dbReference type="Proteomes" id="UP000199474">
    <property type="component" value="Unassembled WGS sequence"/>
</dbReference>
<dbReference type="STRING" id="640948.SAMN05216238_10435"/>
<evidence type="ECO:0000313" key="4">
    <source>
        <dbReference type="Proteomes" id="UP000199474"/>
    </source>
</evidence>
<keyword evidence="1" id="KW-0175">Coiled coil</keyword>
<feature type="coiled-coil region" evidence="1">
    <location>
        <begin position="70"/>
        <end position="97"/>
    </location>
</feature>
<dbReference type="RefSeq" id="WP_090083240.1">
    <property type="nucleotide sequence ID" value="NZ_FOMR01000004.1"/>
</dbReference>
<reference evidence="4" key="1">
    <citation type="submission" date="2016-10" db="EMBL/GenBank/DDBJ databases">
        <authorList>
            <person name="Varghese N."/>
            <person name="Submissions S."/>
        </authorList>
    </citation>
    <scope>NUCLEOTIDE SEQUENCE [LARGE SCALE GENOMIC DNA]</scope>
    <source>
        <strain evidence="4">DSM 22530</strain>
    </source>
</reference>
<feature type="transmembrane region" description="Helical" evidence="2">
    <location>
        <begin position="34"/>
        <end position="51"/>
    </location>
</feature>
<name>A0A1I1V923_9BACI</name>
<organism evidence="3 4">
    <name type="scientific">Lentibacillus persicus</name>
    <dbReference type="NCBI Taxonomy" id="640948"/>
    <lineage>
        <taxon>Bacteria</taxon>
        <taxon>Bacillati</taxon>
        <taxon>Bacillota</taxon>
        <taxon>Bacilli</taxon>
        <taxon>Bacillales</taxon>
        <taxon>Bacillaceae</taxon>
        <taxon>Lentibacillus</taxon>
    </lineage>
</organism>
<keyword evidence="2" id="KW-1133">Transmembrane helix</keyword>
<evidence type="ECO:0000313" key="3">
    <source>
        <dbReference type="EMBL" id="SFD77603.1"/>
    </source>
</evidence>
<dbReference type="OrthoDB" id="2081028at2"/>
<evidence type="ECO:0000256" key="2">
    <source>
        <dbReference type="SAM" id="Phobius"/>
    </source>
</evidence>
<evidence type="ECO:0000256" key="1">
    <source>
        <dbReference type="SAM" id="Coils"/>
    </source>
</evidence>
<accession>A0A1I1V923</accession>
<proteinExistence type="predicted"/>
<dbReference type="AlphaFoldDB" id="A0A1I1V923"/>
<sequence length="214" mass="24917">MRRFFTLIFCSALGTSTAAVTWIISFFGYDTALLMSGIYAAAGGGTSYLLSKEIILFRFLRRHELTRKEYKYIQQNLVEAKAKIKRLQSKLSSIRNMRQAKEYINILVTVRKIYANTKKDPKRFFKAEEFYYKHLDSLVTLMEKYAYLKSQPARSNDINQSLKETSKTITQLNTTIQNDLHLMLRDDINTLHFELDIANQSLRNTSKKESEAIK</sequence>
<dbReference type="InterPro" id="IPR018770">
    <property type="entry name" value="ChloroindolylP_hydrolase"/>
</dbReference>
<dbReference type="EMBL" id="FOMR01000004">
    <property type="protein sequence ID" value="SFD77603.1"/>
    <property type="molecule type" value="Genomic_DNA"/>
</dbReference>
<keyword evidence="2" id="KW-0472">Membrane</keyword>
<keyword evidence="2" id="KW-0812">Transmembrane</keyword>
<dbReference type="Pfam" id="PF10112">
    <property type="entry name" value="Halogen_Hydrol"/>
    <property type="match status" value="1"/>
</dbReference>
<keyword evidence="4" id="KW-1185">Reference proteome</keyword>